<feature type="transmembrane region" description="Helical" evidence="1">
    <location>
        <begin position="328"/>
        <end position="347"/>
    </location>
</feature>
<keyword evidence="1" id="KW-0472">Membrane</keyword>
<keyword evidence="1" id="KW-0812">Transmembrane</keyword>
<feature type="transmembrane region" description="Helical" evidence="1">
    <location>
        <begin position="23"/>
        <end position="41"/>
    </location>
</feature>
<dbReference type="RefSeq" id="WP_217743559.1">
    <property type="nucleotide sequence ID" value="NZ_JAHOEI010000002.1"/>
</dbReference>
<evidence type="ECO:0000313" key="2">
    <source>
        <dbReference type="EMBL" id="MBV3386326.1"/>
    </source>
</evidence>
<accession>A0AAW4MY72</accession>
<dbReference type="EMBL" id="JAHOEI010000002">
    <property type="protein sequence ID" value="MBV3386326.1"/>
    <property type="molecule type" value="Genomic_DNA"/>
</dbReference>
<dbReference type="InterPro" id="IPR050445">
    <property type="entry name" value="Bact_polysacc_biosynth/exp"/>
</dbReference>
<dbReference type="PANTHER" id="PTHR32309:SF13">
    <property type="entry name" value="FERRIC ENTEROBACTIN TRANSPORT PROTEIN FEPE"/>
    <property type="match status" value="1"/>
</dbReference>
<dbReference type="AlphaFoldDB" id="A0AAW4MY72"/>
<dbReference type="Proteomes" id="UP001196765">
    <property type="component" value="Unassembled WGS sequence"/>
</dbReference>
<reference evidence="2" key="1">
    <citation type="submission" date="2021-06" db="EMBL/GenBank/DDBJ databases">
        <title>Collection of gut derived symbiotic bacterial strains cultured from healthy donors.</title>
        <authorList>
            <person name="Lin H."/>
            <person name="Littmann E."/>
            <person name="Pamer E.G."/>
        </authorList>
    </citation>
    <scope>NUCLEOTIDE SEQUENCE</scope>
    <source>
        <strain evidence="2">MSK.21.74</strain>
    </source>
</reference>
<name>A0AAW4MY72_9BACT</name>
<evidence type="ECO:0000313" key="3">
    <source>
        <dbReference type="Proteomes" id="UP001196765"/>
    </source>
</evidence>
<keyword evidence="1" id="KW-1133">Transmembrane helix</keyword>
<gene>
    <name evidence="2" type="ORF">KSW82_01045</name>
</gene>
<dbReference type="GO" id="GO:0005886">
    <property type="term" value="C:plasma membrane"/>
    <property type="evidence" value="ECO:0007669"/>
    <property type="project" value="TreeGrafter"/>
</dbReference>
<protein>
    <submittedName>
        <fullName evidence="2">Chain-length determining protein</fullName>
    </submittedName>
</protein>
<evidence type="ECO:0000256" key="1">
    <source>
        <dbReference type="SAM" id="Phobius"/>
    </source>
</evidence>
<dbReference type="GO" id="GO:0004713">
    <property type="term" value="F:protein tyrosine kinase activity"/>
    <property type="evidence" value="ECO:0007669"/>
    <property type="project" value="TreeGrafter"/>
</dbReference>
<proteinExistence type="predicted"/>
<dbReference type="PANTHER" id="PTHR32309">
    <property type="entry name" value="TYROSINE-PROTEIN KINASE"/>
    <property type="match status" value="1"/>
</dbReference>
<organism evidence="2 3">
    <name type="scientific">Segatella copri</name>
    <dbReference type="NCBI Taxonomy" id="165179"/>
    <lineage>
        <taxon>Bacteria</taxon>
        <taxon>Pseudomonadati</taxon>
        <taxon>Bacteroidota</taxon>
        <taxon>Bacteroidia</taxon>
        <taxon>Bacteroidales</taxon>
        <taxon>Prevotellaceae</taxon>
        <taxon>Segatella</taxon>
    </lineage>
</organism>
<sequence length="360" mass="40744">MEQSKDIIDLAEISKQLKEKQKVFFIVLPIVFALSSLWIFSEPRYYKCKVTLAPEMTSEDFSGGLASVASQFGVNIGGSNGSDAIYPMLYPEVLSSNEFVINLTAVKIKTKDGLLCTDYYTYLAKHQKANWVKKPFQKCFQAIGGLFVSKEVSKGNSIHTRGQKLSAFQMSKKEYDIIEGIKQKITCDVDKKTDVISITVQDQDPLVCATMADSVRQHLQNFITSYRTNKARIDVVHYTILAKEAKKEYDKSVSIYSSFCDSNQDVELQSYISKRDELENEMQLKFNTYSAMRTQLEAMKAKLQEKTPAFTTLQSASVPIKPAGPKRVIFVFGMCFIAMIITAFWLVRKSLFDTPKVKNI</sequence>
<comment type="caution">
    <text evidence="2">The sequence shown here is derived from an EMBL/GenBank/DDBJ whole genome shotgun (WGS) entry which is preliminary data.</text>
</comment>